<accession>A0ACC1JDN0</accession>
<keyword evidence="2" id="KW-1185">Reference proteome</keyword>
<dbReference type="Proteomes" id="UP001150603">
    <property type="component" value="Unassembled WGS sequence"/>
</dbReference>
<organism evidence="1 2">
    <name type="scientific">Linderina macrospora</name>
    <dbReference type="NCBI Taxonomy" id="4868"/>
    <lineage>
        <taxon>Eukaryota</taxon>
        <taxon>Fungi</taxon>
        <taxon>Fungi incertae sedis</taxon>
        <taxon>Zoopagomycota</taxon>
        <taxon>Kickxellomycotina</taxon>
        <taxon>Kickxellomycetes</taxon>
        <taxon>Kickxellales</taxon>
        <taxon>Kickxellaceae</taxon>
        <taxon>Linderina</taxon>
    </lineage>
</organism>
<proteinExistence type="predicted"/>
<evidence type="ECO:0000313" key="2">
    <source>
        <dbReference type="Proteomes" id="UP001150603"/>
    </source>
</evidence>
<sequence length="490" mass="54275">RNEPDLALNLDICELVNKKKGNYPHDAVFGLLPYINGRSHSQAQLALTLLDNLVKNCGHSVHYQVATRDFLNELFRRFPEYQPAMPNPVHYRILEMLHEWRQTLCKRSRHREDLQRINDMYSLLRRKGWHFPDVDVSNYAVVFGPEDTLRSKEELEKEDLEAMQAKLQELLRRATPRDLREANKLMKIITGYEQSSKQPDYDQEWESELESIESRAGLLVEILQNMQPGDRMDDTAKELLAKCISNQSRIHKLIADHESAVADDDDNGDEDSAERQELDRLIRLNDTIGDAVQAYKDLEAGKVPEFKHIGGIAAGAQAATEQEPENELIAWDDNAEENSVALAAVGDAAAGAAPQPAVSKNPLDDLMGLSFNGPASPPVAVGTAPLVPGQNTPGLTTMSFPPPPGQQRMPMSNPSLPATSEQARQSKISSGQKDVFDFSDLMSAAKDASKAASKPPAVPPKSNSPQNVNWGSAREPGKTQSNTDSLIDFL</sequence>
<dbReference type="EMBL" id="JANBPW010000751">
    <property type="protein sequence ID" value="KAJ1948389.1"/>
    <property type="molecule type" value="Genomic_DNA"/>
</dbReference>
<feature type="non-terminal residue" evidence="1">
    <location>
        <position position="1"/>
    </location>
</feature>
<reference evidence="1" key="1">
    <citation type="submission" date="2022-07" db="EMBL/GenBank/DDBJ databases">
        <title>Phylogenomic reconstructions and comparative analyses of Kickxellomycotina fungi.</title>
        <authorList>
            <person name="Reynolds N.K."/>
            <person name="Stajich J.E."/>
            <person name="Barry K."/>
            <person name="Grigoriev I.V."/>
            <person name="Crous P."/>
            <person name="Smith M.E."/>
        </authorList>
    </citation>
    <scope>NUCLEOTIDE SEQUENCE</scope>
    <source>
        <strain evidence="1">NRRL 5244</strain>
    </source>
</reference>
<comment type="caution">
    <text evidence="1">The sequence shown here is derived from an EMBL/GenBank/DDBJ whole genome shotgun (WGS) entry which is preliminary data.</text>
</comment>
<evidence type="ECO:0000313" key="1">
    <source>
        <dbReference type="EMBL" id="KAJ1948389.1"/>
    </source>
</evidence>
<protein>
    <submittedName>
        <fullName evidence="1">ARF-binding protein</fullName>
    </submittedName>
</protein>
<name>A0ACC1JDN0_9FUNG</name>
<gene>
    <name evidence="1" type="primary">GGA2</name>
    <name evidence="1" type="ORF">FBU59_001621</name>
</gene>